<proteinExistence type="predicted"/>
<reference evidence="1" key="1">
    <citation type="journal article" date="2023" name="G3 (Bethesda)">
        <title>Whole genome assembly and annotation of the endangered Caribbean coral Acropora cervicornis.</title>
        <authorList>
            <person name="Selwyn J.D."/>
            <person name="Vollmer S.V."/>
        </authorList>
    </citation>
    <scope>NUCLEOTIDE SEQUENCE</scope>
    <source>
        <strain evidence="1">K2</strain>
    </source>
</reference>
<dbReference type="AlphaFoldDB" id="A0AAD9QNY6"/>
<feature type="non-terminal residue" evidence="1">
    <location>
        <position position="1"/>
    </location>
</feature>
<dbReference type="Proteomes" id="UP001249851">
    <property type="component" value="Unassembled WGS sequence"/>
</dbReference>
<gene>
    <name evidence="1" type="ORF">P5673_012122</name>
</gene>
<evidence type="ECO:0000313" key="2">
    <source>
        <dbReference type="Proteomes" id="UP001249851"/>
    </source>
</evidence>
<evidence type="ECO:0000313" key="1">
    <source>
        <dbReference type="EMBL" id="KAK2564645.1"/>
    </source>
</evidence>
<dbReference type="EMBL" id="JARQWQ010000022">
    <property type="protein sequence ID" value="KAK2564645.1"/>
    <property type="molecule type" value="Genomic_DNA"/>
</dbReference>
<keyword evidence="2" id="KW-1185">Reference proteome</keyword>
<name>A0AAD9QNY6_ACRCE</name>
<reference evidence="1" key="2">
    <citation type="journal article" date="2023" name="Science">
        <title>Genomic signatures of disease resistance in endangered staghorn corals.</title>
        <authorList>
            <person name="Vollmer S.V."/>
            <person name="Selwyn J.D."/>
            <person name="Despard B.A."/>
            <person name="Roesel C.L."/>
        </authorList>
    </citation>
    <scope>NUCLEOTIDE SEQUENCE</scope>
    <source>
        <strain evidence="1">K2</strain>
    </source>
</reference>
<sequence>MIGARKKYCLTFPTKLTQDQVGSEAHSNSNVHQHMNARLYLLLTPVSSTLCQSRKFKNIIQQRRCLEEGLAQEMQSRDWL</sequence>
<accession>A0AAD9QNY6</accession>
<protein>
    <submittedName>
        <fullName evidence="1">Uncharacterized protein</fullName>
    </submittedName>
</protein>
<organism evidence="1 2">
    <name type="scientific">Acropora cervicornis</name>
    <name type="common">Staghorn coral</name>
    <dbReference type="NCBI Taxonomy" id="6130"/>
    <lineage>
        <taxon>Eukaryota</taxon>
        <taxon>Metazoa</taxon>
        <taxon>Cnidaria</taxon>
        <taxon>Anthozoa</taxon>
        <taxon>Hexacorallia</taxon>
        <taxon>Scleractinia</taxon>
        <taxon>Astrocoeniina</taxon>
        <taxon>Acroporidae</taxon>
        <taxon>Acropora</taxon>
    </lineage>
</organism>
<comment type="caution">
    <text evidence="1">The sequence shown here is derived from an EMBL/GenBank/DDBJ whole genome shotgun (WGS) entry which is preliminary data.</text>
</comment>